<name>A0A1E5BG37_9VIBR</name>
<proteinExistence type="predicted"/>
<dbReference type="AlphaFoldDB" id="A0A1E5BG37"/>
<dbReference type="EMBL" id="AJYQ02000082">
    <property type="protein sequence ID" value="OEE34982.1"/>
    <property type="molecule type" value="Genomic_DNA"/>
</dbReference>
<reference evidence="1 2" key="1">
    <citation type="journal article" date="2012" name="Science">
        <title>Ecological populations of bacteria act as socially cohesive units of antibiotic production and resistance.</title>
        <authorList>
            <person name="Cordero O.X."/>
            <person name="Wildschutte H."/>
            <person name="Kirkup B."/>
            <person name="Proehl S."/>
            <person name="Ngo L."/>
            <person name="Hussain F."/>
            <person name="Le Roux F."/>
            <person name="Mincer T."/>
            <person name="Polz M.F."/>
        </authorList>
    </citation>
    <scope>NUCLEOTIDE SEQUENCE [LARGE SCALE GENOMIC DNA]</scope>
    <source>
        <strain evidence="1 2">ZF-129</strain>
    </source>
</reference>
<accession>A0A1E5BG37</accession>
<dbReference type="STRING" id="1187848.A1QO_06245"/>
<sequence length="93" mass="10924">MQHNDVVDLYFAIKRKEGMSYTDIVKVICDTLDIQYNKSYITRWRDKKQVTPEIVHVMQEQVLKQAFDLAGIKTANSKQRTLLQLLRSPNKIL</sequence>
<dbReference type="Proteomes" id="UP000094741">
    <property type="component" value="Unassembled WGS sequence"/>
</dbReference>
<comment type="caution">
    <text evidence="1">The sequence shown here is derived from an EMBL/GenBank/DDBJ whole genome shotgun (WGS) entry which is preliminary data.</text>
</comment>
<organism evidence="1 2">
    <name type="scientific">Vibrio genomosp. F10 str. ZF-129</name>
    <dbReference type="NCBI Taxonomy" id="1187848"/>
    <lineage>
        <taxon>Bacteria</taxon>
        <taxon>Pseudomonadati</taxon>
        <taxon>Pseudomonadota</taxon>
        <taxon>Gammaproteobacteria</taxon>
        <taxon>Vibrionales</taxon>
        <taxon>Vibrionaceae</taxon>
        <taxon>Vibrio</taxon>
    </lineage>
</organism>
<dbReference type="RefSeq" id="WP_017041571.1">
    <property type="nucleotide sequence ID" value="NZ_AJYQ02000082.1"/>
</dbReference>
<gene>
    <name evidence="1" type="ORF">A1QO_06245</name>
</gene>
<evidence type="ECO:0000313" key="2">
    <source>
        <dbReference type="Proteomes" id="UP000094741"/>
    </source>
</evidence>
<protein>
    <submittedName>
        <fullName evidence="1">Uncharacterized protein</fullName>
    </submittedName>
</protein>
<evidence type="ECO:0000313" key="1">
    <source>
        <dbReference type="EMBL" id="OEE34982.1"/>
    </source>
</evidence>